<evidence type="ECO:0000256" key="2">
    <source>
        <dbReference type="SAM" id="Phobius"/>
    </source>
</evidence>
<reference evidence="4 5" key="1">
    <citation type="submission" date="2024-04" db="EMBL/GenBank/DDBJ databases">
        <authorList>
            <person name="Fracassetti M."/>
        </authorList>
    </citation>
    <scope>NUCLEOTIDE SEQUENCE [LARGE SCALE GENOMIC DNA]</scope>
</reference>
<feature type="region of interest" description="Disordered" evidence="1">
    <location>
        <begin position="334"/>
        <end position="364"/>
    </location>
</feature>
<feature type="region of interest" description="Disordered" evidence="1">
    <location>
        <begin position="446"/>
        <end position="466"/>
    </location>
</feature>
<evidence type="ECO:0000256" key="1">
    <source>
        <dbReference type="SAM" id="MobiDB-lite"/>
    </source>
</evidence>
<dbReference type="Proteomes" id="UP001497516">
    <property type="component" value="Chromosome 1"/>
</dbReference>
<accession>A0AAV2C8A6</accession>
<feature type="compositionally biased region" description="Low complexity" evidence="1">
    <location>
        <begin position="1"/>
        <end position="24"/>
    </location>
</feature>
<dbReference type="Pfam" id="PF25002">
    <property type="entry name" value="DUF7780"/>
    <property type="match status" value="1"/>
</dbReference>
<feature type="compositionally biased region" description="Low complexity" evidence="1">
    <location>
        <begin position="337"/>
        <end position="348"/>
    </location>
</feature>
<keyword evidence="5" id="KW-1185">Reference proteome</keyword>
<protein>
    <recommendedName>
        <fullName evidence="3">DUF7780 domain-containing protein</fullName>
    </recommendedName>
</protein>
<keyword evidence="2" id="KW-0472">Membrane</keyword>
<feature type="domain" description="DUF7780" evidence="3">
    <location>
        <begin position="183"/>
        <end position="531"/>
    </location>
</feature>
<feature type="region of interest" description="Disordered" evidence="1">
    <location>
        <begin position="63"/>
        <end position="86"/>
    </location>
</feature>
<evidence type="ECO:0000259" key="3">
    <source>
        <dbReference type="Pfam" id="PF25002"/>
    </source>
</evidence>
<proteinExistence type="predicted"/>
<keyword evidence="2" id="KW-1133">Transmembrane helix</keyword>
<dbReference type="EMBL" id="OZ034813">
    <property type="protein sequence ID" value="CAL1352429.1"/>
    <property type="molecule type" value="Genomic_DNA"/>
</dbReference>
<dbReference type="AlphaFoldDB" id="A0AAV2C8A6"/>
<organism evidence="4 5">
    <name type="scientific">Linum trigynum</name>
    <dbReference type="NCBI Taxonomy" id="586398"/>
    <lineage>
        <taxon>Eukaryota</taxon>
        <taxon>Viridiplantae</taxon>
        <taxon>Streptophyta</taxon>
        <taxon>Embryophyta</taxon>
        <taxon>Tracheophyta</taxon>
        <taxon>Spermatophyta</taxon>
        <taxon>Magnoliopsida</taxon>
        <taxon>eudicotyledons</taxon>
        <taxon>Gunneridae</taxon>
        <taxon>Pentapetalae</taxon>
        <taxon>rosids</taxon>
        <taxon>fabids</taxon>
        <taxon>Malpighiales</taxon>
        <taxon>Linaceae</taxon>
        <taxon>Linum</taxon>
    </lineage>
</organism>
<dbReference type="PANTHER" id="PTHR34960">
    <property type="entry name" value="EMB|CAB68146.1-RELATED"/>
    <property type="match status" value="1"/>
</dbReference>
<dbReference type="InterPro" id="IPR056682">
    <property type="entry name" value="DUF7780"/>
</dbReference>
<evidence type="ECO:0000313" key="5">
    <source>
        <dbReference type="Proteomes" id="UP001497516"/>
    </source>
</evidence>
<feature type="region of interest" description="Disordered" evidence="1">
    <location>
        <begin position="1"/>
        <end position="25"/>
    </location>
</feature>
<gene>
    <name evidence="4" type="ORF">LTRI10_LOCUS397</name>
</gene>
<dbReference type="PANTHER" id="PTHR34960:SF1">
    <property type="entry name" value="EMB|CAB68146.1-RELATED"/>
    <property type="match status" value="1"/>
</dbReference>
<keyword evidence="2" id="KW-0812">Transmembrane</keyword>
<evidence type="ECO:0000313" key="4">
    <source>
        <dbReference type="EMBL" id="CAL1352429.1"/>
    </source>
</evidence>
<sequence>MGITAKSSRAKTTTTTATSSSSATDNNSNRGMGFLLVFFSDDKNSSPGVADAKQIAHRYDNYSLQQSSADSPGNAKPAMKRTNSSNPILTKTQSTISVCAFLVLFSFLLFALSTFEPPIPPHPVAAVSVHRRFLSERPIIHHRGVAGGGGFYYWLDAAAGGIVGRRRTKEAGDEYSSASPPHSFALQGMGRLYRRGTRSMADLLVGHVAEDTTEAEFRLFLRLFHRSGLASRADAVFLFPSSSASRSGFEAVIREENDSFSALLLRQHCAKNHSESKNNAASMEVEKEKWSWSRFDAGRFVKRANHSKGMAAAAAGPMETTLLWGKKIRLNATINGSSSPTTTSSSPTASRDGDSPPPTTRVSYGSVVGFEASELDPENSLSGFLPNPQMSLRRWACYPMLLGRVKRNFKHIMLADVKSTLILGPDPLARVRNRAPESLIYFSTSKETGKRGGGKKSARSGQAANPAVLMGGGRGIRRFSAAMLTEIVRAAMQHNGKRKTGVTESGILTHLLMGSSGEHILKNIKLMPSPDSIPGAGESEEEWGRRYPVIQRGGNYYSGGISSNNNNNNNDHDDDLNSVIMKRICSCDDQDLLSPPVYKDCISSSRELLRSGEI</sequence>
<name>A0AAV2C8A6_9ROSI</name>
<feature type="transmembrane region" description="Helical" evidence="2">
    <location>
        <begin position="95"/>
        <end position="115"/>
    </location>
</feature>